<comment type="caution">
    <text evidence="1">The sequence shown here is derived from an EMBL/GenBank/DDBJ whole genome shotgun (WGS) entry which is preliminary data.</text>
</comment>
<organism evidence="1 2">
    <name type="scientific">Venturia inaequalis</name>
    <name type="common">Apple scab fungus</name>
    <dbReference type="NCBI Taxonomy" id="5025"/>
    <lineage>
        <taxon>Eukaryota</taxon>
        <taxon>Fungi</taxon>
        <taxon>Dikarya</taxon>
        <taxon>Ascomycota</taxon>
        <taxon>Pezizomycotina</taxon>
        <taxon>Dothideomycetes</taxon>
        <taxon>Pleosporomycetidae</taxon>
        <taxon>Venturiales</taxon>
        <taxon>Venturiaceae</taxon>
        <taxon>Venturia</taxon>
    </lineage>
</organism>
<reference evidence="1 2" key="1">
    <citation type="submission" date="2019-11" db="EMBL/GenBank/DDBJ databases">
        <title>Venturia inaequalis Genome Resource.</title>
        <authorList>
            <person name="Lichtner F.J."/>
        </authorList>
    </citation>
    <scope>NUCLEOTIDE SEQUENCE [LARGE SCALE GENOMIC DNA]</scope>
    <source>
        <strain evidence="1">Bline_iso_100314</strain>
    </source>
</reference>
<protein>
    <submittedName>
        <fullName evidence="1">Uncharacterized protein</fullName>
    </submittedName>
</protein>
<name>A0A8H3UD66_VENIN</name>
<dbReference type="Proteomes" id="UP000433883">
    <property type="component" value="Unassembled WGS sequence"/>
</dbReference>
<evidence type="ECO:0000313" key="1">
    <source>
        <dbReference type="EMBL" id="KAE9967468.1"/>
    </source>
</evidence>
<proteinExistence type="predicted"/>
<dbReference type="EMBL" id="WNWQ01000465">
    <property type="protein sequence ID" value="KAE9967468.1"/>
    <property type="molecule type" value="Genomic_DNA"/>
</dbReference>
<sequence length="69" mass="7863">MMKFITALSALLAFVFVKLSLNQLMLLLLVDRQEGRNVIEDRANRARVNTYSRNLTQRTKGKPSLGLDL</sequence>
<evidence type="ECO:0000313" key="2">
    <source>
        <dbReference type="Proteomes" id="UP000433883"/>
    </source>
</evidence>
<accession>A0A8H3UD66</accession>
<dbReference type="AlphaFoldDB" id="A0A8H3UD66"/>
<gene>
    <name evidence="1" type="ORF">BLS_006346</name>
</gene>